<reference evidence="2 3" key="1">
    <citation type="submission" date="2016-10" db="EMBL/GenBank/DDBJ databases">
        <authorList>
            <person name="de Groot N.N."/>
        </authorList>
    </citation>
    <scope>NUCLEOTIDE SEQUENCE [LARGE SCALE GENOMIC DNA]</scope>
    <source>
        <strain evidence="2 3">DSM 21800</strain>
    </source>
</reference>
<feature type="compositionally biased region" description="Low complexity" evidence="1">
    <location>
        <begin position="33"/>
        <end position="43"/>
    </location>
</feature>
<dbReference type="AlphaFoldDB" id="A0A1H1RPL9"/>
<organism evidence="2 3">
    <name type="scientific">Microlunatus soli</name>
    <dbReference type="NCBI Taxonomy" id="630515"/>
    <lineage>
        <taxon>Bacteria</taxon>
        <taxon>Bacillati</taxon>
        <taxon>Actinomycetota</taxon>
        <taxon>Actinomycetes</taxon>
        <taxon>Propionibacteriales</taxon>
        <taxon>Propionibacteriaceae</taxon>
        <taxon>Microlunatus</taxon>
    </lineage>
</organism>
<evidence type="ECO:0000313" key="2">
    <source>
        <dbReference type="EMBL" id="SDS37658.1"/>
    </source>
</evidence>
<evidence type="ECO:0000313" key="3">
    <source>
        <dbReference type="Proteomes" id="UP000199103"/>
    </source>
</evidence>
<accession>A0A1H1RPL9</accession>
<gene>
    <name evidence="2" type="ORF">SAMN04489812_1725</name>
</gene>
<evidence type="ECO:0000256" key="1">
    <source>
        <dbReference type="SAM" id="MobiDB-lite"/>
    </source>
</evidence>
<sequence length="416" mass="44374">MAGLVSLIVIAGCSQPEREPGLFGRDTPPPSPTIAASAPTTSPRPHPQVVNPRLPVLGERVWTTGDGSRISFRIAVHGLRRISGGTVLDWSITPLPSAGLRPGDAVPETVDLAAASDPRTFRVIDTDARQVYRPLVDPEGRHCLCTADHPLRVEVTSVRQVTFPELPDPNGAAPFDVDIPSVALFTGIWAPAPGFAVAADRGTDLSGPAHADSVIHWTRSFRYGPSRSGQLMRIGIIGVTTSPGSTSMVWSIWTISSGSGLSAGRAGPVTADTDSRTGRDVASGPRLRYSTSSRHHRTLSPWREGGRDGPCLCSDLGGWTAGMATARRSITVITNLPALPAGVTSVDVLFPGLQAVRRVEVTRVRQPALDTGGWHAWRHWPPANDRPPARGVGDWPTPLPTEEMVRRTVVTVRPLS</sequence>
<feature type="region of interest" description="Disordered" evidence="1">
    <location>
        <begin position="17"/>
        <end position="51"/>
    </location>
</feature>
<dbReference type="Proteomes" id="UP000199103">
    <property type="component" value="Chromosome I"/>
</dbReference>
<protein>
    <submittedName>
        <fullName evidence="2">Uncharacterized protein</fullName>
    </submittedName>
</protein>
<name>A0A1H1RPL9_9ACTN</name>
<dbReference type="EMBL" id="LT629772">
    <property type="protein sequence ID" value="SDS37658.1"/>
    <property type="molecule type" value="Genomic_DNA"/>
</dbReference>
<keyword evidence="3" id="KW-1185">Reference proteome</keyword>
<feature type="region of interest" description="Disordered" evidence="1">
    <location>
        <begin position="264"/>
        <end position="302"/>
    </location>
</feature>
<proteinExistence type="predicted"/>